<protein>
    <submittedName>
        <fullName evidence="1">Uncharacterized protein</fullName>
    </submittedName>
</protein>
<sequence length="79" mass="8985">IGPLHFFDIQQMSDVINLPGIHKWPGPAFSFFTLVCLDKDFSLNSNELTSFSLYRRLLYSFTNSNGCGFEAFIIPTFSL</sequence>
<evidence type="ECO:0000313" key="1">
    <source>
        <dbReference type="EMBL" id="CEK50528.1"/>
    </source>
</evidence>
<dbReference type="AlphaFoldDB" id="A0A0B6Y358"/>
<feature type="non-terminal residue" evidence="1">
    <location>
        <position position="79"/>
    </location>
</feature>
<organism evidence="1">
    <name type="scientific">Arion vulgaris</name>
    <dbReference type="NCBI Taxonomy" id="1028688"/>
    <lineage>
        <taxon>Eukaryota</taxon>
        <taxon>Metazoa</taxon>
        <taxon>Spiralia</taxon>
        <taxon>Lophotrochozoa</taxon>
        <taxon>Mollusca</taxon>
        <taxon>Gastropoda</taxon>
        <taxon>Heterobranchia</taxon>
        <taxon>Euthyneura</taxon>
        <taxon>Panpulmonata</taxon>
        <taxon>Eupulmonata</taxon>
        <taxon>Stylommatophora</taxon>
        <taxon>Helicina</taxon>
        <taxon>Arionoidea</taxon>
        <taxon>Arionidae</taxon>
        <taxon>Arion</taxon>
    </lineage>
</organism>
<feature type="non-terminal residue" evidence="1">
    <location>
        <position position="1"/>
    </location>
</feature>
<accession>A0A0B6Y358</accession>
<gene>
    <name evidence="1" type="primary">ORF11010</name>
</gene>
<name>A0A0B6Y358_9EUPU</name>
<dbReference type="EMBL" id="HACG01003663">
    <property type="protein sequence ID" value="CEK50528.1"/>
    <property type="molecule type" value="Transcribed_RNA"/>
</dbReference>
<proteinExistence type="predicted"/>
<reference evidence="1" key="1">
    <citation type="submission" date="2014-12" db="EMBL/GenBank/DDBJ databases">
        <title>Insight into the proteome of Arion vulgaris.</title>
        <authorList>
            <person name="Aradska J."/>
            <person name="Bulat T."/>
            <person name="Smidak R."/>
            <person name="Sarate P."/>
            <person name="Gangsoo J."/>
            <person name="Sialana F."/>
            <person name="Bilban M."/>
            <person name="Lubec G."/>
        </authorList>
    </citation>
    <scope>NUCLEOTIDE SEQUENCE</scope>
    <source>
        <tissue evidence="1">Skin</tissue>
    </source>
</reference>